<comment type="subcellular location">
    <subcellularLocation>
        <location evidence="3">Cell projection</location>
        <location evidence="3">Ruffle membrane</location>
    </subcellularLocation>
    <subcellularLocation>
        <location evidence="2">Cytoplasm</location>
    </subcellularLocation>
    <subcellularLocation>
        <location evidence="1">Nucleus</location>
    </subcellularLocation>
</comment>
<dbReference type="GO" id="GO:0005509">
    <property type="term" value="F:calcium ion binding"/>
    <property type="evidence" value="ECO:0000318"/>
    <property type="project" value="GO_Central"/>
</dbReference>
<organism evidence="15 16">
    <name type="scientific">Equus caballus</name>
    <name type="common">Horse</name>
    <dbReference type="NCBI Taxonomy" id="9796"/>
    <lineage>
        <taxon>Eukaryota</taxon>
        <taxon>Metazoa</taxon>
        <taxon>Chordata</taxon>
        <taxon>Craniata</taxon>
        <taxon>Vertebrata</taxon>
        <taxon>Euteleostomi</taxon>
        <taxon>Mammalia</taxon>
        <taxon>Eutheria</taxon>
        <taxon>Laurasiatheria</taxon>
        <taxon>Perissodactyla</taxon>
        <taxon>Equidae</taxon>
        <taxon>Equus</taxon>
    </lineage>
</organism>
<protein>
    <submittedName>
        <fullName evidence="15">Tescalcin</fullName>
    </submittedName>
</protein>
<gene>
    <name evidence="15 17" type="primary">TESC</name>
</gene>
<evidence type="ECO:0000256" key="11">
    <source>
        <dbReference type="ARBA" id="ARBA00023273"/>
    </source>
</evidence>
<dbReference type="InterPro" id="IPR011992">
    <property type="entry name" value="EF-hand-dom_pair"/>
</dbReference>
<keyword evidence="8" id="KW-0106">Calcium</keyword>
<dbReference type="ExpressionAtlas" id="A0A3Q2I9A1">
    <property type="expression patterns" value="baseline"/>
</dbReference>
<sequence length="457" mass="49857">MSTAAALGTEAPWRWAPGSLYPSLSPPRLFGSGRAAPPPRSERSRRALGPRRAALRRYKRPRWGPTRTHGSDRSPRPGPRWTRGLTGRCAAHASPGPARDSRPGDPTADTMGAAHSASEEVRELVGKTGFSSDQIEQLHRRFKQLSGDQPTIRKENFNNVPDLDLNPIRSKIIRAFFDNRNLRKGPSGVADEINFEDFLTIMSYFRPIDITMDEEQVQLCRKEKLRCACPNPGTLPRLHLDGLRPPGPATALHGGAHGRCSLEVPPPRSCTSCWSVQNSQDWPPRGLRLLCPGGASLGPGLQSVPGCDLGWLAAQCPQWPASRVPSPMDFPMTPDILLPHPEAAWAEETVSVAAGLYLDLDRAHEGCWELPGWASHSPPVALRTRGHLVLAQLTVCSKDQVTGAMGTVEWDRCRSKPQVSPPLPGWLCASTLTYMTFTAQSVSWARGSPGLPGSCED</sequence>
<evidence type="ECO:0000256" key="13">
    <source>
        <dbReference type="ARBA" id="ARBA00038164"/>
    </source>
</evidence>
<keyword evidence="7" id="KW-0479">Metal-binding</keyword>
<reference evidence="15" key="2">
    <citation type="submission" date="2025-08" db="UniProtKB">
        <authorList>
            <consortium name="Ensembl"/>
        </authorList>
    </citation>
    <scope>IDENTIFICATION</scope>
    <source>
        <strain evidence="15">Thoroughbred</strain>
    </source>
</reference>
<dbReference type="GO" id="GO:0005634">
    <property type="term" value="C:nucleus"/>
    <property type="evidence" value="ECO:0000318"/>
    <property type="project" value="GO_Central"/>
</dbReference>
<evidence type="ECO:0000256" key="5">
    <source>
        <dbReference type="ARBA" id="ARBA00022490"/>
    </source>
</evidence>
<keyword evidence="9" id="KW-0472">Membrane</keyword>
<dbReference type="SMR" id="A0A3Q2I9A1"/>
<dbReference type="AlphaFoldDB" id="A0A3Q2I9A1"/>
<dbReference type="Proteomes" id="UP000002281">
    <property type="component" value="Chromosome 8"/>
</dbReference>
<feature type="compositionally biased region" description="Basic residues" evidence="14">
    <location>
        <begin position="46"/>
        <end position="62"/>
    </location>
</feature>
<evidence type="ECO:0000256" key="2">
    <source>
        <dbReference type="ARBA" id="ARBA00004496"/>
    </source>
</evidence>
<keyword evidence="4" id="KW-1003">Cell membrane</keyword>
<evidence type="ECO:0000256" key="1">
    <source>
        <dbReference type="ARBA" id="ARBA00004123"/>
    </source>
</evidence>
<evidence type="ECO:0000256" key="12">
    <source>
        <dbReference type="ARBA" id="ARBA00023288"/>
    </source>
</evidence>
<dbReference type="GO" id="GO:0030854">
    <property type="term" value="P:positive regulation of granulocyte differentiation"/>
    <property type="evidence" value="ECO:0000318"/>
    <property type="project" value="GO_Central"/>
</dbReference>
<dbReference type="GO" id="GO:0019212">
    <property type="term" value="F:phosphatase inhibitor activity"/>
    <property type="evidence" value="ECO:0000318"/>
    <property type="project" value="GO_Central"/>
</dbReference>
<proteinExistence type="inferred from homology"/>
<dbReference type="GO" id="GO:0032587">
    <property type="term" value="C:ruffle membrane"/>
    <property type="evidence" value="ECO:0007669"/>
    <property type="project" value="UniProtKB-SubCell"/>
</dbReference>
<dbReference type="Gene3D" id="1.10.238.10">
    <property type="entry name" value="EF-hand"/>
    <property type="match status" value="1"/>
</dbReference>
<dbReference type="Ensembl" id="ENSECAT00000062861.2">
    <property type="protein sequence ID" value="ENSECAP00000044781.1"/>
    <property type="gene ID" value="ENSECAG00000011177.4"/>
</dbReference>
<keyword evidence="11" id="KW-0966">Cell projection</keyword>
<dbReference type="Bgee" id="ENSECAG00000011177">
    <property type="expression patterns" value="Expressed in cerebellum and 23 other cell types or tissues"/>
</dbReference>
<keyword evidence="16" id="KW-1185">Reference proteome</keyword>
<keyword evidence="10" id="KW-0539">Nucleus</keyword>
<evidence type="ECO:0000313" key="16">
    <source>
        <dbReference type="Proteomes" id="UP000002281"/>
    </source>
</evidence>
<evidence type="ECO:0000256" key="14">
    <source>
        <dbReference type="SAM" id="MobiDB-lite"/>
    </source>
</evidence>
<evidence type="ECO:0000256" key="8">
    <source>
        <dbReference type="ARBA" id="ARBA00022837"/>
    </source>
</evidence>
<reference evidence="15" key="3">
    <citation type="submission" date="2025-09" db="UniProtKB">
        <authorList>
            <consortium name="Ensembl"/>
        </authorList>
    </citation>
    <scope>IDENTIFICATION</scope>
    <source>
        <strain evidence="15">Thoroughbred</strain>
    </source>
</reference>
<dbReference type="GO" id="GO:0005737">
    <property type="term" value="C:cytoplasm"/>
    <property type="evidence" value="ECO:0000318"/>
    <property type="project" value="GO_Central"/>
</dbReference>
<feature type="region of interest" description="Disordered" evidence="14">
    <location>
        <begin position="1"/>
        <end position="116"/>
    </location>
</feature>
<accession>A0A3Q2I9A1</accession>
<dbReference type="InParanoid" id="A0A3Q2I9A1"/>
<keyword evidence="12" id="KW-0449">Lipoprotein</keyword>
<dbReference type="PaxDb" id="9796-ENSECAP00000044781"/>
<dbReference type="GO" id="GO:0005886">
    <property type="term" value="C:plasma membrane"/>
    <property type="evidence" value="ECO:0000318"/>
    <property type="project" value="GO_Central"/>
</dbReference>
<keyword evidence="6" id="KW-0519">Myristate</keyword>
<evidence type="ECO:0000256" key="4">
    <source>
        <dbReference type="ARBA" id="ARBA00022475"/>
    </source>
</evidence>
<evidence type="ECO:0000256" key="9">
    <source>
        <dbReference type="ARBA" id="ARBA00023136"/>
    </source>
</evidence>
<evidence type="ECO:0000313" key="17">
    <source>
        <dbReference type="VGNC" id="VGNC:24005"/>
    </source>
</evidence>
<dbReference type="SUPFAM" id="SSF47473">
    <property type="entry name" value="EF-hand"/>
    <property type="match status" value="1"/>
</dbReference>
<evidence type="ECO:0000256" key="6">
    <source>
        <dbReference type="ARBA" id="ARBA00022707"/>
    </source>
</evidence>
<dbReference type="VGNC" id="VGNC:24005">
    <property type="gene designation" value="TESC"/>
</dbReference>
<dbReference type="GO" id="GO:0072659">
    <property type="term" value="P:protein localization to plasma membrane"/>
    <property type="evidence" value="ECO:0000318"/>
    <property type="project" value="GO_Central"/>
</dbReference>
<dbReference type="PANTHER" id="PTHR46823">
    <property type="entry name" value="CALCINEURIN B HOMOLOGOUS PROTEIN 3"/>
    <property type="match status" value="1"/>
</dbReference>
<keyword evidence="5" id="KW-0963">Cytoplasm</keyword>
<reference evidence="15 16" key="1">
    <citation type="journal article" date="2009" name="Science">
        <title>Genome sequence, comparative analysis, and population genetics of the domestic horse.</title>
        <authorList>
            <consortium name="Broad Institute Genome Sequencing Platform"/>
            <consortium name="Broad Institute Whole Genome Assembly Team"/>
            <person name="Wade C.M."/>
            <person name="Giulotto E."/>
            <person name="Sigurdsson S."/>
            <person name="Zoli M."/>
            <person name="Gnerre S."/>
            <person name="Imsland F."/>
            <person name="Lear T.L."/>
            <person name="Adelson D.L."/>
            <person name="Bailey E."/>
            <person name="Bellone R.R."/>
            <person name="Bloecker H."/>
            <person name="Distl O."/>
            <person name="Edgar R.C."/>
            <person name="Garber M."/>
            <person name="Leeb T."/>
            <person name="Mauceli E."/>
            <person name="MacLeod J.N."/>
            <person name="Penedo M.C.T."/>
            <person name="Raison J.M."/>
            <person name="Sharpe T."/>
            <person name="Vogel J."/>
            <person name="Andersson L."/>
            <person name="Antczak D.F."/>
            <person name="Biagi T."/>
            <person name="Binns M.M."/>
            <person name="Chowdhary B.P."/>
            <person name="Coleman S.J."/>
            <person name="Della Valle G."/>
            <person name="Fryc S."/>
            <person name="Guerin G."/>
            <person name="Hasegawa T."/>
            <person name="Hill E.W."/>
            <person name="Jurka J."/>
            <person name="Kiialainen A."/>
            <person name="Lindgren G."/>
            <person name="Liu J."/>
            <person name="Magnani E."/>
            <person name="Mickelson J.R."/>
            <person name="Murray J."/>
            <person name="Nergadze S.G."/>
            <person name="Onofrio R."/>
            <person name="Pedroni S."/>
            <person name="Piras M.F."/>
            <person name="Raudsepp T."/>
            <person name="Rocchi M."/>
            <person name="Roeed K.H."/>
            <person name="Ryder O.A."/>
            <person name="Searle S."/>
            <person name="Skow L."/>
            <person name="Swinburne J.E."/>
            <person name="Syvaenen A.C."/>
            <person name="Tozaki T."/>
            <person name="Valberg S.J."/>
            <person name="Vaudin M."/>
            <person name="White J.R."/>
            <person name="Zody M.C."/>
            <person name="Lander E.S."/>
            <person name="Lindblad-Toh K."/>
        </authorList>
    </citation>
    <scope>NUCLEOTIDE SEQUENCE [LARGE SCALE GENOMIC DNA]</scope>
    <source>
        <strain evidence="15 16">Thoroughbred</strain>
    </source>
</reference>
<dbReference type="GeneTree" id="ENSGT00940000155845"/>
<evidence type="ECO:0000256" key="7">
    <source>
        <dbReference type="ARBA" id="ARBA00022723"/>
    </source>
</evidence>
<name>A0A3Q2I9A1_HORSE</name>
<dbReference type="GO" id="GO:0033628">
    <property type="term" value="P:regulation of cell adhesion mediated by integrin"/>
    <property type="evidence" value="ECO:0000318"/>
    <property type="project" value="GO_Central"/>
</dbReference>
<evidence type="ECO:0000313" key="15">
    <source>
        <dbReference type="Ensembl" id="ENSECAP00000044781.1"/>
    </source>
</evidence>
<dbReference type="STRING" id="9796.ENSECAP00000044781"/>
<evidence type="ECO:0000256" key="10">
    <source>
        <dbReference type="ARBA" id="ARBA00023242"/>
    </source>
</evidence>
<evidence type="ECO:0000256" key="3">
    <source>
        <dbReference type="ARBA" id="ARBA00004632"/>
    </source>
</evidence>
<dbReference type="InterPro" id="IPR052490">
    <property type="entry name" value="CHP3"/>
</dbReference>
<comment type="similarity">
    <text evidence="13">Belongs to the calcineurin regulatory subunit family. CHP subfamily.</text>
</comment>